<evidence type="ECO:0000313" key="4">
    <source>
        <dbReference type="Proteomes" id="UP000006242"/>
    </source>
</evidence>
<keyword evidence="1" id="KW-0732">Signal</keyword>
<dbReference type="CDD" id="cd01300">
    <property type="entry name" value="YtcJ_like"/>
    <property type="match status" value="1"/>
</dbReference>
<comment type="caution">
    <text evidence="3">The sequence shown here is derived from an EMBL/GenBank/DDBJ whole genome shotgun (WGS) entry which is preliminary data.</text>
</comment>
<evidence type="ECO:0000259" key="2">
    <source>
        <dbReference type="Pfam" id="PF07969"/>
    </source>
</evidence>
<dbReference type="GO" id="GO:0050480">
    <property type="term" value="F:imidazolonepropionase activity"/>
    <property type="evidence" value="ECO:0007669"/>
    <property type="project" value="UniProtKB-EC"/>
</dbReference>
<dbReference type="Gene3D" id="3.10.310.70">
    <property type="match status" value="1"/>
</dbReference>
<feature type="signal peptide" evidence="1">
    <location>
        <begin position="1"/>
        <end position="25"/>
    </location>
</feature>
<dbReference type="EC" id="3.5.2.7" evidence="3"/>
<accession>U2FT38</accession>
<dbReference type="InterPro" id="IPR011059">
    <property type="entry name" value="Metal-dep_hydrolase_composite"/>
</dbReference>
<dbReference type="SUPFAM" id="SSF51338">
    <property type="entry name" value="Composite domain of metallo-dependent hydrolases"/>
    <property type="match status" value="1"/>
</dbReference>
<reference evidence="3 4" key="1">
    <citation type="journal article" date="2011" name="J. Bacteriol.">
        <title>Genome sequence of Salinisphaera shabanensis, a gammaproteobacterium from the harsh, variable environment of the brine-seawater interface of the Shaban Deep in the Red Sea.</title>
        <authorList>
            <person name="Antunes A."/>
            <person name="Alam I."/>
            <person name="Bajic V.B."/>
            <person name="Stingl U."/>
        </authorList>
    </citation>
    <scope>NUCLEOTIDE SEQUENCE [LARGE SCALE GENOMIC DNA]</scope>
    <source>
        <strain evidence="3 4">E1L3A</strain>
    </source>
</reference>
<dbReference type="STRING" id="1033802.SSPSH_003612"/>
<dbReference type="SUPFAM" id="SSF51556">
    <property type="entry name" value="Metallo-dependent hydrolases"/>
    <property type="match status" value="1"/>
</dbReference>
<reference evidence="3 4" key="2">
    <citation type="journal article" date="2013" name="PLoS ONE">
        <title>INDIGO - INtegrated Data Warehouse of MIcrobial GenOmes with Examples from the Red Sea Extremophiles.</title>
        <authorList>
            <person name="Alam I."/>
            <person name="Antunes A."/>
            <person name="Kamau A.A."/>
            <person name="Ba Alawi W."/>
            <person name="Kalkatawi M."/>
            <person name="Stingl U."/>
            <person name="Bajic V.B."/>
        </authorList>
    </citation>
    <scope>NUCLEOTIDE SEQUENCE [LARGE SCALE GENOMIC DNA]</scope>
    <source>
        <strain evidence="3 4">E1L3A</strain>
    </source>
</reference>
<dbReference type="OrthoDB" id="5734927at2"/>
<dbReference type="RefSeq" id="WP_006913758.1">
    <property type="nucleotide sequence ID" value="NZ_AFNV02000034.1"/>
</dbReference>
<organism evidence="3 4">
    <name type="scientific">Salinisphaera shabanensis E1L3A</name>
    <dbReference type="NCBI Taxonomy" id="1033802"/>
    <lineage>
        <taxon>Bacteria</taxon>
        <taxon>Pseudomonadati</taxon>
        <taxon>Pseudomonadota</taxon>
        <taxon>Gammaproteobacteria</taxon>
        <taxon>Salinisphaerales</taxon>
        <taxon>Salinisphaeraceae</taxon>
        <taxon>Salinisphaera</taxon>
    </lineage>
</organism>
<dbReference type="InterPro" id="IPR032466">
    <property type="entry name" value="Metal_Hydrolase"/>
</dbReference>
<keyword evidence="4" id="KW-1185">Reference proteome</keyword>
<feature type="chain" id="PRO_5004626838" evidence="1">
    <location>
        <begin position="26"/>
        <end position="567"/>
    </location>
</feature>
<dbReference type="AlphaFoldDB" id="U2FT38"/>
<name>U2FT38_9GAMM</name>
<dbReference type="Proteomes" id="UP000006242">
    <property type="component" value="Unassembled WGS sequence"/>
</dbReference>
<sequence>MRTVLRSAGAALALAGVCLVGSATAAAPSAETIYLNGRIHTQDSERSIANAVAIAEGRFIAVGEEETVRAHADDSTRIIDLHGKTVVPGIVDGHGHYVRGFKRQLFSCDFPSSAEPDEITERVKQCVADAKPGEWVVGGAWASAYADSGKIDRTRLDAVSPDNPVYLLDDTGHNGYVNSKALKAAGFTKKRAAEMAAIQTDADGEPNGILFEEAAGELTQAIPPMSDAKYQQTVRRSVNEANRFGITTFVEARTDRPTVRAYHDVDQKDGLHARVATFLQYDTDFNETAAEQRKTLADRAQYRSNNVYPDFAKLYLDGVPPALTASLLEPYEAGVLEAKGQPADYKGELRMKPDAITQDAIELARQGVTVKMHATGDGSVRAALDAFEAARKANPEGELHHSIAHASVVAPADLKRFAELDVAADVAPPLWIRGPYSSAMRNAIGHRYDKTPPTKALLDAGAVIAYGSDWPSISSSINPWPHLASMVEREIGPEESISLQAAVDTMTRGAAYTLNLSDEIGSIEAGKSADLVVLDRDIFDIPNAEIADTKALRTVFRGKTVYEAQSP</sequence>
<dbReference type="EMBL" id="AFNV02000034">
    <property type="protein sequence ID" value="ERJ17568.1"/>
    <property type="molecule type" value="Genomic_DNA"/>
</dbReference>
<dbReference type="Pfam" id="PF07969">
    <property type="entry name" value="Amidohydro_3"/>
    <property type="match status" value="1"/>
</dbReference>
<protein>
    <submittedName>
        <fullName evidence="3">Imidazolonepropionase protein</fullName>
        <ecNumber evidence="3">3.5.2.7</ecNumber>
    </submittedName>
</protein>
<proteinExistence type="predicted"/>
<dbReference type="eggNOG" id="COG1574">
    <property type="taxonomic scope" value="Bacteria"/>
</dbReference>
<gene>
    <name evidence="3" type="ORF">SSPSH_003612</name>
</gene>
<dbReference type="InterPro" id="IPR013108">
    <property type="entry name" value="Amidohydro_3"/>
</dbReference>
<evidence type="ECO:0000256" key="1">
    <source>
        <dbReference type="SAM" id="SignalP"/>
    </source>
</evidence>
<dbReference type="Gene3D" id="3.20.20.140">
    <property type="entry name" value="Metal-dependent hydrolases"/>
    <property type="match status" value="1"/>
</dbReference>
<evidence type="ECO:0000313" key="3">
    <source>
        <dbReference type="EMBL" id="ERJ17568.1"/>
    </source>
</evidence>
<dbReference type="PANTHER" id="PTHR22642:SF2">
    <property type="entry name" value="PROTEIN LONG AFTER FAR-RED 3"/>
    <property type="match status" value="1"/>
</dbReference>
<keyword evidence="3" id="KW-0378">Hydrolase</keyword>
<dbReference type="InterPro" id="IPR033932">
    <property type="entry name" value="YtcJ-like"/>
</dbReference>
<dbReference type="Gene3D" id="2.30.40.10">
    <property type="entry name" value="Urease, subunit C, domain 1"/>
    <property type="match status" value="1"/>
</dbReference>
<dbReference type="PANTHER" id="PTHR22642">
    <property type="entry name" value="IMIDAZOLONEPROPIONASE"/>
    <property type="match status" value="1"/>
</dbReference>
<feature type="domain" description="Amidohydrolase 3" evidence="2">
    <location>
        <begin position="77"/>
        <end position="562"/>
    </location>
</feature>